<dbReference type="InterPro" id="IPR026749">
    <property type="entry name" value="Tmem135"/>
</dbReference>
<keyword evidence="3 6" id="KW-0812">Transmembrane</keyword>
<evidence type="ECO:0000256" key="5">
    <source>
        <dbReference type="ARBA" id="ARBA00023136"/>
    </source>
</evidence>
<feature type="transmembrane region" description="Helical" evidence="6">
    <location>
        <begin position="397"/>
        <end position="419"/>
    </location>
</feature>
<name>A0A6G1SFZ0_9ACAR</name>
<dbReference type="InterPro" id="IPR031926">
    <property type="entry name" value="TMEM135_N"/>
</dbReference>
<dbReference type="PANTHER" id="PTHR12459:SF15">
    <property type="entry name" value="TRANSMEMBRANE PROTEIN 135"/>
    <property type="match status" value="1"/>
</dbReference>
<evidence type="ECO:0000256" key="2">
    <source>
        <dbReference type="ARBA" id="ARBA00008924"/>
    </source>
</evidence>
<evidence type="ECO:0000256" key="4">
    <source>
        <dbReference type="ARBA" id="ARBA00022989"/>
    </source>
</evidence>
<accession>A0A6G1SFZ0</accession>
<feature type="transmembrane region" description="Helical" evidence="6">
    <location>
        <begin position="161"/>
        <end position="181"/>
    </location>
</feature>
<feature type="transmembrane region" description="Helical" evidence="6">
    <location>
        <begin position="81"/>
        <end position="104"/>
    </location>
</feature>
<sequence>MPSILSKHIVAKLLGSEWSFGYNCYEVGHTWTPSCTEAALEISYAAGTRILPLYALLYGFTQVAVMRRLDAAASWETIKSIVRSTSFIFFHIYSGSIIGCTFRNTTGRFYYRLLVLFPSLLSSYMSILIEKPSRRQALAFYLLNMASEVVYRMAVNKGYLVPIRYGETLLFASSLAAWYYLIKKHGFGHDPVSSVAKVLVGREEAKSRRSRKGGEEEVKRLRRLEMRGGGLKEESSPTGEIKSPSKLDVLWELLAGKVGGRHASCPHDELACFYYVVKPIPTRFLTGCLIQTALKLSSQPMQLINDPIGTILRVVSSGNTLRFGLFVTTLVSSGRLTSCLLRRYSNSNDQNWHACVSGFVAGLSMLWSPRSSLSMYIMWKAIEQYYLLAASQGKIPYFNLSISTIYSFSAAALLYTFALEPSLMRPSYMKFLDRLSDHKLHQLNRMVLDVFGTDSSKGYEDYFPDLNLELMSNQFKELIFNWMIQPY</sequence>
<reference evidence="8" key="1">
    <citation type="submission" date="2018-10" db="EMBL/GenBank/DDBJ databases">
        <title>Transcriptome assembly of Aceria tosichella (Wheat curl mite) Type 2.</title>
        <authorList>
            <person name="Scully E.D."/>
            <person name="Geib S.M."/>
            <person name="Palmer N.A."/>
            <person name="Gupta A.K."/>
            <person name="Sarath G."/>
            <person name="Tatineni S."/>
        </authorList>
    </citation>
    <scope>NUCLEOTIDE SEQUENCE</scope>
    <source>
        <strain evidence="8">LincolnNE</strain>
    </source>
</reference>
<evidence type="ECO:0000256" key="6">
    <source>
        <dbReference type="SAM" id="Phobius"/>
    </source>
</evidence>
<organism evidence="8">
    <name type="scientific">Aceria tosichella</name>
    <name type="common">wheat curl mite</name>
    <dbReference type="NCBI Taxonomy" id="561515"/>
    <lineage>
        <taxon>Eukaryota</taxon>
        <taxon>Metazoa</taxon>
        <taxon>Ecdysozoa</taxon>
        <taxon>Arthropoda</taxon>
        <taxon>Chelicerata</taxon>
        <taxon>Arachnida</taxon>
        <taxon>Acari</taxon>
        <taxon>Acariformes</taxon>
        <taxon>Trombidiformes</taxon>
        <taxon>Prostigmata</taxon>
        <taxon>Eupodina</taxon>
        <taxon>Eriophyoidea</taxon>
        <taxon>Eriophyidae</taxon>
        <taxon>Eriophyinae</taxon>
        <taxon>Aceriini</taxon>
        <taxon>Aceria</taxon>
    </lineage>
</organism>
<evidence type="ECO:0000256" key="1">
    <source>
        <dbReference type="ARBA" id="ARBA00004127"/>
    </source>
</evidence>
<feature type="transmembrane region" description="Helical" evidence="6">
    <location>
        <begin position="110"/>
        <end position="129"/>
    </location>
</feature>
<keyword evidence="4 6" id="KW-1133">Transmembrane helix</keyword>
<gene>
    <name evidence="8" type="primary">tmem135_0</name>
    <name evidence="8" type="ORF">g.11888</name>
</gene>
<dbReference type="AlphaFoldDB" id="A0A6G1SFZ0"/>
<comment type="subcellular location">
    <subcellularLocation>
        <location evidence="1">Endomembrane system</location>
        <topology evidence="1">Multi-pass membrane protein</topology>
    </subcellularLocation>
</comment>
<evidence type="ECO:0000313" key="8">
    <source>
        <dbReference type="EMBL" id="MDE49395.1"/>
    </source>
</evidence>
<proteinExistence type="inferred from homology"/>
<dbReference type="GO" id="GO:0012505">
    <property type="term" value="C:endomembrane system"/>
    <property type="evidence" value="ECO:0007669"/>
    <property type="project" value="UniProtKB-SubCell"/>
</dbReference>
<dbReference type="PANTHER" id="PTHR12459">
    <property type="entry name" value="TRANSMEMBRANE PROTEIN 135-RELATED"/>
    <property type="match status" value="1"/>
</dbReference>
<comment type="similarity">
    <text evidence="2">Belongs to the TMEM135 family.</text>
</comment>
<feature type="transmembrane region" description="Helical" evidence="6">
    <location>
        <begin position="50"/>
        <end position="69"/>
    </location>
</feature>
<evidence type="ECO:0000259" key="7">
    <source>
        <dbReference type="Pfam" id="PF15982"/>
    </source>
</evidence>
<dbReference type="Pfam" id="PF15982">
    <property type="entry name" value="TMEM135_C_rich"/>
    <property type="match status" value="1"/>
</dbReference>
<evidence type="ECO:0000256" key="3">
    <source>
        <dbReference type="ARBA" id="ARBA00022692"/>
    </source>
</evidence>
<protein>
    <submittedName>
        <fullName evidence="8">Transmembrane protein 135</fullName>
    </submittedName>
</protein>
<dbReference type="EMBL" id="GGYP01004624">
    <property type="protein sequence ID" value="MDE49395.1"/>
    <property type="molecule type" value="Transcribed_RNA"/>
</dbReference>
<feature type="domain" description="Transmembrane protein 135 N-terminal" evidence="7">
    <location>
        <begin position="22"/>
        <end position="155"/>
    </location>
</feature>
<keyword evidence="5 6" id="KW-0472">Membrane</keyword>